<feature type="transmembrane region" description="Helical" evidence="11">
    <location>
        <begin position="58"/>
        <end position="75"/>
    </location>
</feature>
<comment type="similarity">
    <text evidence="3">Belongs to the LTA synthase family.</text>
</comment>
<feature type="transmembrane region" description="Helical" evidence="11">
    <location>
        <begin position="12"/>
        <end position="38"/>
    </location>
</feature>
<proteinExistence type="inferred from homology"/>
<reference evidence="13 14" key="1">
    <citation type="submission" date="2018-01" db="EMBL/GenBank/DDBJ databases">
        <title>Genome Sequencing and Assembly of Anaerobacter polyendosporus strain CT4.</title>
        <authorList>
            <person name="Tachaapaikoon C."/>
            <person name="Sutheeworapong S."/>
            <person name="Jenjaroenpun P."/>
            <person name="Wongsurawat T."/>
            <person name="Nookeaw I."/>
            <person name="Cheawchanlertfa P."/>
            <person name="Kosugi A."/>
            <person name="Cheevadhanarak S."/>
            <person name="Ratanakhanokchai K."/>
        </authorList>
    </citation>
    <scope>NUCLEOTIDE SEQUENCE [LARGE SCALE GENOMIC DNA]</scope>
    <source>
        <strain evidence="13 14">CT4</strain>
    </source>
</reference>
<gene>
    <name evidence="13" type="ORF">C1I91_25970</name>
</gene>
<dbReference type="AlphaFoldDB" id="A0A410E0D9"/>
<feature type="transmembrane region" description="Helical" evidence="11">
    <location>
        <begin position="127"/>
        <end position="149"/>
    </location>
</feature>
<evidence type="ECO:0000256" key="2">
    <source>
        <dbReference type="ARBA" id="ARBA00004936"/>
    </source>
</evidence>
<feature type="binding site" evidence="10">
    <location>
        <position position="486"/>
    </location>
    <ligand>
        <name>Mn(2+)</name>
        <dbReference type="ChEBI" id="CHEBI:29035"/>
    </ligand>
</feature>
<dbReference type="Pfam" id="PF00884">
    <property type="entry name" value="Sulfatase"/>
    <property type="match status" value="1"/>
</dbReference>
<dbReference type="PANTHER" id="PTHR47371">
    <property type="entry name" value="LIPOTEICHOIC ACID SYNTHASE"/>
    <property type="match status" value="1"/>
</dbReference>
<sequence>MNNKIFSEKIKSLVNVILIPLIFGVIYMLKSMVFLAMLRTPGSSSLDFKRMYFTPPPIWAHIACIVLLLSISFLFKHKGRIRYLIILDVLISILLLADIWYYRVNGTFLSLRHIIYPKLFNPLNKSLFRPAFIDILYFIDFIAIAAMCIKLKSKIKTRERNIFAFAFTLVVAVVTLISSYYYIDVIDGTKGEKMLFRIAWAPFQTMSNMSPLGYHGYDIYKTLHEKNAVKLSDDDKQEITQWFNDNKENIPDNEYKGKFNGKNLIFIQVESLENFVIGQKAYGQEITPNLNRLIGNSLYFNNIHEQNNNGTSSDADLMVNTSILPIRQGATFFNNPYTPYTTLPDLVKAKGYSTVSTHPEVAGNWNWSEVHRGSLGFNDIWDISRFNVNEVIGLGISDGSYLNQIADKLKDVPKPFYSFMVTLTSHGPFDIPDQYKLLNLPQDFDKSILGAYFQSVRYTDEQIGKFVNKLDQEGILKDSIVVIYGDHTGVHKFYPAQLKQVKFEGDWWQKDDKGIPFIIYSKDSKGETISKAGGQIDFLPTVSYLIGIDRNKFDSSTMGRVLVNTNRDATILNYGQIVGTPKDDKEKKHLEDALKIGDLFIRGKYLNNK</sequence>
<dbReference type="SUPFAM" id="SSF53649">
    <property type="entry name" value="Alkaline phosphatase-like"/>
    <property type="match status" value="1"/>
</dbReference>
<dbReference type="InterPro" id="IPR000917">
    <property type="entry name" value="Sulfatase_N"/>
</dbReference>
<feature type="binding site" evidence="10">
    <location>
        <position position="270"/>
    </location>
    <ligand>
        <name>Mn(2+)</name>
        <dbReference type="ChEBI" id="CHEBI:29035"/>
    </ligand>
</feature>
<evidence type="ECO:0000256" key="8">
    <source>
        <dbReference type="PIRSR" id="PIRSR005091-1"/>
    </source>
</evidence>
<evidence type="ECO:0000256" key="7">
    <source>
        <dbReference type="ARBA" id="ARBA00023136"/>
    </source>
</evidence>
<evidence type="ECO:0000259" key="12">
    <source>
        <dbReference type="Pfam" id="PF00884"/>
    </source>
</evidence>
<dbReference type="EMBL" id="CP025746">
    <property type="protein sequence ID" value="QAA34809.1"/>
    <property type="molecule type" value="Genomic_DNA"/>
</dbReference>
<evidence type="ECO:0000313" key="14">
    <source>
        <dbReference type="Proteomes" id="UP000286268"/>
    </source>
</evidence>
<dbReference type="GO" id="GO:0046872">
    <property type="term" value="F:metal ion binding"/>
    <property type="evidence" value="ECO:0007669"/>
    <property type="project" value="UniProtKB-KW"/>
</dbReference>
<feature type="binding site" evidence="10">
    <location>
        <position position="487"/>
    </location>
    <ligand>
        <name>Mn(2+)</name>
        <dbReference type="ChEBI" id="CHEBI:29035"/>
    </ligand>
</feature>
<protein>
    <submittedName>
        <fullName evidence="13">Sulfatase</fullName>
    </submittedName>
</protein>
<organism evidence="13 14">
    <name type="scientific">Clostridium manihotivorum</name>
    <dbReference type="NCBI Taxonomy" id="2320868"/>
    <lineage>
        <taxon>Bacteria</taxon>
        <taxon>Bacillati</taxon>
        <taxon>Bacillota</taxon>
        <taxon>Clostridia</taxon>
        <taxon>Eubacteriales</taxon>
        <taxon>Clostridiaceae</taxon>
        <taxon>Clostridium</taxon>
    </lineage>
</organism>
<feature type="transmembrane region" description="Helical" evidence="11">
    <location>
        <begin position="82"/>
        <end position="102"/>
    </location>
</feature>
<feature type="active site" evidence="8">
    <location>
        <position position="312"/>
    </location>
</feature>
<keyword evidence="14" id="KW-1185">Reference proteome</keyword>
<dbReference type="Gene3D" id="3.40.720.10">
    <property type="entry name" value="Alkaline Phosphatase, subunit A"/>
    <property type="match status" value="1"/>
</dbReference>
<dbReference type="InterPro" id="IPR050448">
    <property type="entry name" value="OpgB/LTA_synthase_biosynth"/>
</dbReference>
<dbReference type="InterPro" id="IPR017850">
    <property type="entry name" value="Alkaline_phosphatase_core_sf"/>
</dbReference>
<comment type="pathway">
    <text evidence="2">Cell wall biogenesis; lipoteichoic acid biosynthesis.</text>
</comment>
<accession>A0A410E0D9</accession>
<keyword evidence="5 11" id="KW-0812">Transmembrane</keyword>
<feature type="transmembrane region" description="Helical" evidence="11">
    <location>
        <begin position="161"/>
        <end position="183"/>
    </location>
</feature>
<evidence type="ECO:0000313" key="13">
    <source>
        <dbReference type="EMBL" id="QAA34809.1"/>
    </source>
</evidence>
<dbReference type="KEGG" id="cmah:C1I91_25970"/>
<evidence type="ECO:0000256" key="1">
    <source>
        <dbReference type="ARBA" id="ARBA00004651"/>
    </source>
</evidence>
<dbReference type="GO" id="GO:0005886">
    <property type="term" value="C:plasma membrane"/>
    <property type="evidence" value="ECO:0007669"/>
    <property type="project" value="UniProtKB-SubCell"/>
</dbReference>
<dbReference type="OrthoDB" id="5901192at2"/>
<feature type="binding site" evidence="9">
    <location>
        <position position="426"/>
    </location>
    <ligand>
        <name>substrate</name>
    </ligand>
</feature>
<keyword evidence="4" id="KW-1003">Cell membrane</keyword>
<keyword evidence="9" id="KW-0464">Manganese</keyword>
<dbReference type="Gene3D" id="3.30.1120.170">
    <property type="match status" value="1"/>
</dbReference>
<evidence type="ECO:0000256" key="3">
    <source>
        <dbReference type="ARBA" id="ARBA00009983"/>
    </source>
</evidence>
<dbReference type="InterPro" id="IPR012160">
    <property type="entry name" value="LtaS-like"/>
</dbReference>
<evidence type="ECO:0000256" key="5">
    <source>
        <dbReference type="ARBA" id="ARBA00022692"/>
    </source>
</evidence>
<evidence type="ECO:0000256" key="6">
    <source>
        <dbReference type="ARBA" id="ARBA00022989"/>
    </source>
</evidence>
<name>A0A410E0D9_9CLOT</name>
<keyword evidence="9" id="KW-0479">Metal-binding</keyword>
<dbReference type="CDD" id="cd16015">
    <property type="entry name" value="LTA_synthase"/>
    <property type="match status" value="1"/>
</dbReference>
<evidence type="ECO:0000256" key="10">
    <source>
        <dbReference type="PIRSR" id="PIRSR005091-3"/>
    </source>
</evidence>
<comment type="subcellular location">
    <subcellularLocation>
        <location evidence="1">Cell membrane</location>
        <topology evidence="1">Multi-pass membrane protein</topology>
    </subcellularLocation>
</comment>
<evidence type="ECO:0000256" key="9">
    <source>
        <dbReference type="PIRSR" id="PIRSR005091-2"/>
    </source>
</evidence>
<feature type="domain" description="Sulfatase N-terminal" evidence="12">
    <location>
        <begin position="262"/>
        <end position="548"/>
    </location>
</feature>
<dbReference type="PANTHER" id="PTHR47371:SF3">
    <property type="entry name" value="PHOSPHOGLYCEROL TRANSFERASE I"/>
    <property type="match status" value="1"/>
</dbReference>
<dbReference type="Proteomes" id="UP000286268">
    <property type="component" value="Chromosome"/>
</dbReference>
<keyword evidence="7 11" id="KW-0472">Membrane</keyword>
<keyword evidence="6 11" id="KW-1133">Transmembrane helix</keyword>
<evidence type="ECO:0000256" key="4">
    <source>
        <dbReference type="ARBA" id="ARBA00022475"/>
    </source>
</evidence>
<evidence type="ECO:0000256" key="11">
    <source>
        <dbReference type="SAM" id="Phobius"/>
    </source>
</evidence>
<dbReference type="RefSeq" id="WP_128215521.1">
    <property type="nucleotide sequence ID" value="NZ_CP025746.1"/>
</dbReference>
<dbReference type="PIRSF" id="PIRSF005091">
    <property type="entry name" value="Mmb_sulf_HI1246"/>
    <property type="match status" value="1"/>
</dbReference>